<proteinExistence type="predicted"/>
<keyword evidence="2" id="KW-1185">Reference proteome</keyword>
<dbReference type="RefSeq" id="WP_282585809.1">
    <property type="nucleotide sequence ID" value="NZ_JAMOIM010000009.1"/>
</dbReference>
<name>A0AA41Z540_9HYPH</name>
<evidence type="ECO:0000313" key="2">
    <source>
        <dbReference type="Proteomes" id="UP001165667"/>
    </source>
</evidence>
<gene>
    <name evidence="1" type="ORF">M8523_15610</name>
</gene>
<comment type="caution">
    <text evidence="1">The sequence shown here is derived from an EMBL/GenBank/DDBJ whole genome shotgun (WGS) entry which is preliminary data.</text>
</comment>
<reference evidence="1" key="1">
    <citation type="submission" date="2022-05" db="EMBL/GenBank/DDBJ databases">
        <authorList>
            <person name="Pankratov T."/>
        </authorList>
    </citation>
    <scope>NUCLEOTIDE SEQUENCE</scope>
    <source>
        <strain evidence="1">BP6-180914</strain>
    </source>
</reference>
<dbReference type="EMBL" id="JAMOIM010000009">
    <property type="protein sequence ID" value="MCW6509447.1"/>
    <property type="molecule type" value="Genomic_DNA"/>
</dbReference>
<evidence type="ECO:0000313" key="1">
    <source>
        <dbReference type="EMBL" id="MCW6509447.1"/>
    </source>
</evidence>
<sequence>MDRDKIEVLYKRLADERRRLIGVAADSATLPPSGLLAQIAVLDSSISAIEAVIDELNSVRSIAAE</sequence>
<accession>A0AA41Z540</accession>
<dbReference type="Proteomes" id="UP001165667">
    <property type="component" value="Unassembled WGS sequence"/>
</dbReference>
<dbReference type="AlphaFoldDB" id="A0AA41Z540"/>
<protein>
    <submittedName>
        <fullName evidence="1">Uncharacterized protein</fullName>
    </submittedName>
</protein>
<organism evidence="1 2">
    <name type="scientific">Lichenifustis flavocetrariae</name>
    <dbReference type="NCBI Taxonomy" id="2949735"/>
    <lineage>
        <taxon>Bacteria</taxon>
        <taxon>Pseudomonadati</taxon>
        <taxon>Pseudomonadota</taxon>
        <taxon>Alphaproteobacteria</taxon>
        <taxon>Hyphomicrobiales</taxon>
        <taxon>Lichenihabitantaceae</taxon>
        <taxon>Lichenifustis</taxon>
    </lineage>
</organism>